<sequence>MELLSKPLQAAADLDTARCKGQWQSIPVLADRYKKYHPDESVLEATARLEAEFSILLSKKRKLPINNNNALPAVTNRSTTHLVPPTSSSSHDTADMYENDTPNHITLPDPLDVAMTDPVLQKLLMIIQQHQGGGPGQEPETNDQWQAQFAKIILARIYFETARYDQALEALERLALPMQQVHSGYGMVLLIQARVIKGGCYEMQGQIASAVEAYEAAWSVYEQHTAEKGEVLWSWIEECLYRAILLHIRQDGAPRSVLRLMRGYMHLSTSHWSSFWRMHKRWIVFRHYARFLIKACNEGTYFPMAIQGDLQPPNKVSAINDTNQASAYEELLCLTALYRNLLSSLSSHSDPSNHVRYVLELAELMTDAHDAIGWGEISNIRRVLQFLQAAKERTFNSICIARYIFFCLMRLGNFVEAAYALRSYMELVGMPEIDQPVVEDVKVHSIQQRLRTVHDTKETEIDVIHVLLAGVELYGRERHNGHVAAHVADVAVELVKDLNEARNEKNNKQWDALVAQCYRMRGSAYGLYAIQCETPEVRASCHHEAIDSLTKAAELDPASWQTHYELATQQAQIKDVAAALNSIGRSLHLEPSHLPSWHLLSLLYSCRQFNDTSPRALETIQTALSRFAPDTNDIPTNLKYGLPVLSWSERENYSRRYYEQAEAYLHIRMAQVALLEKMEGPDAVLKSYNELFAIYTKLAQSLGMNHQGEVVPSIRRASESSSTTPSPSRSSSKLLDPSQVPPPPPIPEDMSGDSTLKKRPRKKSMVFLDIRRLSHSSSSHESPSAAQSPPPPPSSSSTQTTTAARSRSSSIQDNDKKNDSFIAPFSHTPLFSPPCHTVTHSSTQTTFIRTMRERWQKLLVQLWLMTASTFIRAGRLDEAGKAVSEAEQLGLVDSDVWQHIGRIASQRHTTDPETALEAYHKALTLDPEHLGTHIDLASLYMTLDEWEVAQGLLERATKARGWDCAEAWLLLGQVYKHQGSFKEAKESLLYAIDISDATPNTATSSFTSLFDQLPRFVA</sequence>
<evidence type="ECO:0000256" key="4">
    <source>
        <dbReference type="SAM" id="MobiDB-lite"/>
    </source>
</evidence>
<dbReference type="InterPro" id="IPR051722">
    <property type="entry name" value="Endocytosis_PI4K-reg_protein"/>
</dbReference>
<name>A0A068S0J6_9FUNG</name>
<dbReference type="AlphaFoldDB" id="A0A068S0J6"/>
<protein>
    <recommendedName>
        <fullName evidence="7">TPR-like protein</fullName>
    </recommendedName>
</protein>
<evidence type="ECO:0000313" key="6">
    <source>
        <dbReference type="Proteomes" id="UP000027586"/>
    </source>
</evidence>
<dbReference type="PROSITE" id="PS50005">
    <property type="entry name" value="TPR"/>
    <property type="match status" value="1"/>
</dbReference>
<evidence type="ECO:0008006" key="7">
    <source>
        <dbReference type="Google" id="ProtNLM"/>
    </source>
</evidence>
<dbReference type="OrthoDB" id="29013at2759"/>
<feature type="repeat" description="TPR" evidence="3">
    <location>
        <begin position="965"/>
        <end position="998"/>
    </location>
</feature>
<dbReference type="InterPro" id="IPR019734">
    <property type="entry name" value="TPR_rpt"/>
</dbReference>
<dbReference type="SMART" id="SM00028">
    <property type="entry name" value="TPR"/>
    <property type="match status" value="4"/>
</dbReference>
<dbReference type="SUPFAM" id="SSF48452">
    <property type="entry name" value="TPR-like"/>
    <property type="match status" value="2"/>
</dbReference>
<dbReference type="EMBL" id="CBTN010000025">
    <property type="protein sequence ID" value="CDH54766.1"/>
    <property type="molecule type" value="Genomic_DNA"/>
</dbReference>
<dbReference type="InterPro" id="IPR011990">
    <property type="entry name" value="TPR-like_helical_dom_sf"/>
</dbReference>
<feature type="region of interest" description="Disordered" evidence="4">
    <location>
        <begin position="774"/>
        <end position="825"/>
    </location>
</feature>
<dbReference type="STRING" id="1263082.A0A068S0J6"/>
<dbReference type="VEuPathDB" id="FungiDB:LCOR_05984.1"/>
<evidence type="ECO:0000313" key="5">
    <source>
        <dbReference type="EMBL" id="CDH54766.1"/>
    </source>
</evidence>
<dbReference type="Proteomes" id="UP000027586">
    <property type="component" value="Unassembled WGS sequence"/>
</dbReference>
<feature type="compositionally biased region" description="Low complexity" evidence="4">
    <location>
        <begin position="775"/>
        <end position="787"/>
    </location>
</feature>
<comment type="similarity">
    <text evidence="2">Belongs to the YPP1 family.</text>
</comment>
<evidence type="ECO:0000256" key="2">
    <source>
        <dbReference type="ARBA" id="ARBA00038251"/>
    </source>
</evidence>
<dbReference type="Gene3D" id="1.25.40.10">
    <property type="entry name" value="Tetratricopeptide repeat domain"/>
    <property type="match status" value="3"/>
</dbReference>
<gene>
    <name evidence="5" type="ORF">LCOR_05984.1</name>
</gene>
<evidence type="ECO:0000256" key="1">
    <source>
        <dbReference type="ARBA" id="ARBA00002550"/>
    </source>
</evidence>
<comment type="caution">
    <text evidence="5">The sequence shown here is derived from an EMBL/GenBank/DDBJ whole genome shotgun (WGS) entry which is preliminary data.</text>
</comment>
<comment type="function">
    <text evidence="1">Involved in endocytosis.</text>
</comment>
<dbReference type="PANTHER" id="PTHR23083:SF464">
    <property type="entry name" value="TETRATRICOPEPTIDE REPEAT DOMAIN 7, ISOFORM A"/>
    <property type="match status" value="1"/>
</dbReference>
<feature type="compositionally biased region" description="Low complexity" evidence="4">
    <location>
        <begin position="719"/>
        <end position="732"/>
    </location>
</feature>
<dbReference type="PANTHER" id="PTHR23083">
    <property type="entry name" value="TETRATRICOPEPTIDE REPEAT PROTEIN, TPR"/>
    <property type="match status" value="1"/>
</dbReference>
<reference evidence="5" key="1">
    <citation type="submission" date="2013-08" db="EMBL/GenBank/DDBJ databases">
        <title>Gene expansion shapes genome architecture in the human pathogen Lichtheimia corymbifera: an evolutionary genomics analysis in the ancient terrestrial Mucorales (Mucoromycotina).</title>
        <authorList>
            <person name="Schwartze V.U."/>
            <person name="Winter S."/>
            <person name="Shelest E."/>
            <person name="Marcet-Houben M."/>
            <person name="Horn F."/>
            <person name="Wehner S."/>
            <person name="Hoffmann K."/>
            <person name="Riege K."/>
            <person name="Sammeth M."/>
            <person name="Nowrousian M."/>
            <person name="Valiante V."/>
            <person name="Linde J."/>
            <person name="Jacobsen I.D."/>
            <person name="Marz M."/>
            <person name="Brakhage A.A."/>
            <person name="Gabaldon T."/>
            <person name="Bocker S."/>
            <person name="Voigt K."/>
        </authorList>
    </citation>
    <scope>NUCLEOTIDE SEQUENCE [LARGE SCALE GENOMIC DNA]</scope>
    <source>
        <strain evidence="5">FSU 9682</strain>
    </source>
</reference>
<evidence type="ECO:0000256" key="3">
    <source>
        <dbReference type="PROSITE-ProRule" id="PRU00339"/>
    </source>
</evidence>
<proteinExistence type="inferred from homology"/>
<keyword evidence="6" id="KW-1185">Reference proteome</keyword>
<keyword evidence="3" id="KW-0802">TPR repeat</keyword>
<feature type="compositionally biased region" description="Low complexity" evidence="4">
    <location>
        <begin position="795"/>
        <end position="810"/>
    </location>
</feature>
<accession>A0A068S0J6</accession>
<feature type="region of interest" description="Disordered" evidence="4">
    <location>
        <begin position="714"/>
        <end position="762"/>
    </location>
</feature>
<organism evidence="5 6">
    <name type="scientific">Lichtheimia corymbifera JMRC:FSU:9682</name>
    <dbReference type="NCBI Taxonomy" id="1263082"/>
    <lineage>
        <taxon>Eukaryota</taxon>
        <taxon>Fungi</taxon>
        <taxon>Fungi incertae sedis</taxon>
        <taxon>Mucoromycota</taxon>
        <taxon>Mucoromycotina</taxon>
        <taxon>Mucoromycetes</taxon>
        <taxon>Mucorales</taxon>
        <taxon>Lichtheimiaceae</taxon>
        <taxon>Lichtheimia</taxon>
    </lineage>
</organism>
<dbReference type="Pfam" id="PF13432">
    <property type="entry name" value="TPR_16"/>
    <property type="match status" value="1"/>
</dbReference>